<feature type="transmembrane region" description="Helical" evidence="12">
    <location>
        <begin position="158"/>
        <end position="177"/>
    </location>
</feature>
<evidence type="ECO:0000256" key="10">
    <source>
        <dbReference type="ARBA" id="ARBA00023136"/>
    </source>
</evidence>
<evidence type="ECO:0000259" key="14">
    <source>
        <dbReference type="PROSITE" id="PS51103"/>
    </source>
</evidence>
<comment type="subcellular location">
    <subcellularLocation>
        <location evidence="1">Cell membrane</location>
        <topology evidence="1">Multi-pass membrane protein</topology>
    </subcellularLocation>
</comment>
<keyword evidence="16" id="KW-1185">Reference proteome</keyword>
<sequence>MAVKNDRLTSEILENSGGSDNVASITNCMTRVRMTFKDNSKVNTDKLKKIEGVMGVVESSGQYQIVVGPGTSTKIAQELEKVTGIKGQVDAEFGNADAVKKDMKARYEKPFSRVLKSISNIFIPLIPAFIASGLIMGINNLLKNPLVLPGFAAANPALVGLLGIFGAAIFTYMNILVGYNAAREFGGSAALGAVMAGILMHPSLGDIVLFGTKLVPGRGGIIAVLLVVFFASKVEKSVRKLMPESLDLILTPLITVLVAGAAAVLVLQPLGGWISESIGRAVTGAISGGGAFIGAALAGTFLPLVMTGIHQGLTPIHADLIASKGFTILLPILAMAGAGQVGASVAVYFKTKNKRLKRTIASALPVGILGVGEPLIYGVTLPLGKPFLGACIGGAAGGAVVAAFGNIGAVAMGLSGLPLAAAIVPGGAMKYLIGVLSAYVVGFIATSLIGFNDPVEE</sequence>
<evidence type="ECO:0000256" key="2">
    <source>
        <dbReference type="ARBA" id="ARBA00022448"/>
    </source>
</evidence>
<dbReference type="InterPro" id="IPR018113">
    <property type="entry name" value="PTrfase_EIIB_Cys"/>
</dbReference>
<dbReference type="Proteomes" id="UP001519271">
    <property type="component" value="Unassembled WGS sequence"/>
</dbReference>
<feature type="transmembrane region" description="Helical" evidence="12">
    <location>
        <begin position="399"/>
        <end position="424"/>
    </location>
</feature>
<dbReference type="InterPro" id="IPR013013">
    <property type="entry name" value="PTS_EIIC_1"/>
</dbReference>
<dbReference type="InterPro" id="IPR036878">
    <property type="entry name" value="Glu_permease_IIB"/>
</dbReference>
<feature type="transmembrane region" description="Helical" evidence="12">
    <location>
        <begin position="431"/>
        <end position="451"/>
    </location>
</feature>
<evidence type="ECO:0000256" key="7">
    <source>
        <dbReference type="ARBA" id="ARBA00022692"/>
    </source>
</evidence>
<evidence type="ECO:0000256" key="12">
    <source>
        <dbReference type="SAM" id="Phobius"/>
    </source>
</evidence>
<feature type="domain" description="PTS EIIB type-1" evidence="13">
    <location>
        <begin position="6"/>
        <end position="89"/>
    </location>
</feature>
<dbReference type="EMBL" id="JAGGKC010000020">
    <property type="protein sequence ID" value="MBP1919853.1"/>
    <property type="molecule type" value="Genomic_DNA"/>
</dbReference>
<dbReference type="SUPFAM" id="SSF55604">
    <property type="entry name" value="Glucose permease domain IIB"/>
    <property type="match status" value="1"/>
</dbReference>
<dbReference type="RefSeq" id="WP_209460036.1">
    <property type="nucleotide sequence ID" value="NZ_JAGGKC010000020.1"/>
</dbReference>
<evidence type="ECO:0000256" key="5">
    <source>
        <dbReference type="ARBA" id="ARBA00022679"/>
    </source>
</evidence>
<evidence type="ECO:0000256" key="6">
    <source>
        <dbReference type="ARBA" id="ARBA00022683"/>
    </source>
</evidence>
<keyword evidence="2" id="KW-0813">Transport</keyword>
<dbReference type="InterPro" id="IPR001996">
    <property type="entry name" value="PTS_IIB_1"/>
</dbReference>
<dbReference type="PANTHER" id="PTHR30175">
    <property type="entry name" value="PHOSPHOTRANSFERASE SYSTEM TRANSPORT PROTEIN"/>
    <property type="match status" value="1"/>
</dbReference>
<dbReference type="Gene3D" id="3.30.1360.60">
    <property type="entry name" value="Glucose permease domain IIB"/>
    <property type="match status" value="1"/>
</dbReference>
<dbReference type="Pfam" id="PF02378">
    <property type="entry name" value="PTS_EIIC"/>
    <property type="match status" value="1"/>
</dbReference>
<proteinExistence type="predicted"/>
<evidence type="ECO:0000256" key="1">
    <source>
        <dbReference type="ARBA" id="ARBA00004651"/>
    </source>
</evidence>
<dbReference type="InterPro" id="IPR050558">
    <property type="entry name" value="PTS_Sugar-Specific_Components"/>
</dbReference>
<evidence type="ECO:0000259" key="13">
    <source>
        <dbReference type="PROSITE" id="PS51098"/>
    </source>
</evidence>
<evidence type="ECO:0000313" key="15">
    <source>
        <dbReference type="EMBL" id="MBP1919853.1"/>
    </source>
</evidence>
<reference evidence="15 16" key="1">
    <citation type="submission" date="2021-03" db="EMBL/GenBank/DDBJ databases">
        <title>Genomic Encyclopedia of Type Strains, Phase IV (KMG-IV): sequencing the most valuable type-strain genomes for metagenomic binning, comparative biology and taxonomic classification.</title>
        <authorList>
            <person name="Goeker M."/>
        </authorList>
    </citation>
    <scope>NUCLEOTIDE SEQUENCE [LARGE SCALE GENOMIC DNA]</scope>
    <source>
        <strain evidence="15 16">DSM 6139</strain>
    </source>
</reference>
<feature type="transmembrane region" description="Helical" evidence="12">
    <location>
        <begin position="246"/>
        <end position="267"/>
    </location>
</feature>
<evidence type="ECO:0000313" key="16">
    <source>
        <dbReference type="Proteomes" id="UP001519271"/>
    </source>
</evidence>
<feature type="transmembrane region" description="Helical" evidence="12">
    <location>
        <begin position="189"/>
        <end position="211"/>
    </location>
</feature>
<feature type="transmembrane region" description="Helical" evidence="12">
    <location>
        <begin position="361"/>
        <end position="379"/>
    </location>
</feature>
<keyword evidence="5" id="KW-0808">Transferase</keyword>
<keyword evidence="10 12" id="KW-0472">Membrane</keyword>
<comment type="caution">
    <text evidence="15">The sequence shown here is derived from an EMBL/GenBank/DDBJ whole genome shotgun (WGS) entry which is preliminary data.</text>
</comment>
<dbReference type="PANTHER" id="PTHR30175:SF3">
    <property type="entry name" value="PTS SYSTEM N-ACETYLMURAMIC ACID-SPECIFIC EIIBC COMPONENT"/>
    <property type="match status" value="1"/>
</dbReference>
<organism evidence="15 16">
    <name type="scientific">Youngiibacter multivorans</name>
    <dbReference type="NCBI Taxonomy" id="937251"/>
    <lineage>
        <taxon>Bacteria</taxon>
        <taxon>Bacillati</taxon>
        <taxon>Bacillota</taxon>
        <taxon>Clostridia</taxon>
        <taxon>Eubacteriales</taxon>
        <taxon>Clostridiaceae</taxon>
        <taxon>Youngiibacter</taxon>
    </lineage>
</organism>
<dbReference type="Pfam" id="PF00367">
    <property type="entry name" value="PTS_EIIB"/>
    <property type="match status" value="1"/>
</dbReference>
<evidence type="ECO:0000256" key="11">
    <source>
        <dbReference type="PROSITE-ProRule" id="PRU00421"/>
    </source>
</evidence>
<protein>
    <submittedName>
        <fullName evidence="15">PTS system sucrose-specific IIC component</fullName>
    </submittedName>
</protein>
<evidence type="ECO:0000256" key="8">
    <source>
        <dbReference type="ARBA" id="ARBA00022777"/>
    </source>
</evidence>
<keyword evidence="4" id="KW-0762">Sugar transport</keyword>
<keyword evidence="8" id="KW-0418">Kinase</keyword>
<gene>
    <name evidence="15" type="ORF">J2Z34_002349</name>
</gene>
<feature type="active site" description="Phosphocysteine intermediate; for EIIB activity" evidence="11">
    <location>
        <position position="28"/>
    </location>
</feature>
<dbReference type="PROSITE" id="PS51098">
    <property type="entry name" value="PTS_EIIB_TYPE_1"/>
    <property type="match status" value="1"/>
</dbReference>
<name>A0ABS4G5P8_9CLOT</name>
<keyword evidence="7 12" id="KW-0812">Transmembrane</keyword>
<dbReference type="CDD" id="cd00212">
    <property type="entry name" value="PTS_IIB_glc"/>
    <property type="match status" value="1"/>
</dbReference>
<dbReference type="InterPro" id="IPR003352">
    <property type="entry name" value="PTS_EIIC"/>
</dbReference>
<evidence type="ECO:0000256" key="9">
    <source>
        <dbReference type="ARBA" id="ARBA00022989"/>
    </source>
</evidence>
<dbReference type="PROSITE" id="PS51103">
    <property type="entry name" value="PTS_EIIC_TYPE_1"/>
    <property type="match status" value="1"/>
</dbReference>
<feature type="domain" description="PTS EIIC type-1" evidence="14">
    <location>
        <begin position="129"/>
        <end position="457"/>
    </location>
</feature>
<keyword evidence="9 12" id="KW-1133">Transmembrane helix</keyword>
<keyword evidence="6" id="KW-0598">Phosphotransferase system</keyword>
<keyword evidence="3" id="KW-1003">Cell membrane</keyword>
<evidence type="ECO:0000256" key="4">
    <source>
        <dbReference type="ARBA" id="ARBA00022597"/>
    </source>
</evidence>
<evidence type="ECO:0000256" key="3">
    <source>
        <dbReference type="ARBA" id="ARBA00022475"/>
    </source>
</evidence>
<feature type="transmembrane region" description="Helical" evidence="12">
    <location>
        <begin position="328"/>
        <end position="349"/>
    </location>
</feature>
<feature type="transmembrane region" description="Helical" evidence="12">
    <location>
        <begin position="118"/>
        <end position="138"/>
    </location>
</feature>
<accession>A0ABS4G5P8</accession>